<evidence type="ECO:0000313" key="2">
    <source>
        <dbReference type="Proteomes" id="UP000703269"/>
    </source>
</evidence>
<sequence length="383" mass="42084">MELKISHPATSGPSLSQFFSNLGTTTQLQGLSITCPSSAVWRSIRDEVVSCVTNSRFLRDLRLPTCALSPTLVGELVRSKLRGVSYSRYSKVQRGMPTLAHYRGTLDSNDAELIQPLSETPVSTHALEYLTICGTAESIAGIQHRLDLGALRRIDIALVSVSSSRDVRALTELVAAQCPRLTAFSLAAPALDLAAADLPRVAWDDFRALTCLHELQVFQVEWDSAVRIVQTDVEALARAWPALRAFRVCSLRRLQNDLLGAAGLTLAAYLPFAAHCPHIRALDLELAPTLPDEMPKAIPRMAKIEQLMVTVGLPLPGPDRAAAVATFLRALAPREAIQARPPMYIDMLVRELHEPQRLPREWGAAVAQLVRWKESLVDAVKQR</sequence>
<dbReference type="EMBL" id="BPQB01000008">
    <property type="protein sequence ID" value="GJE88230.1"/>
    <property type="molecule type" value="Genomic_DNA"/>
</dbReference>
<keyword evidence="2" id="KW-1185">Reference proteome</keyword>
<gene>
    <name evidence="1" type="ORF">PsYK624_043130</name>
</gene>
<organism evidence="1 2">
    <name type="scientific">Phanerochaete sordida</name>
    <dbReference type="NCBI Taxonomy" id="48140"/>
    <lineage>
        <taxon>Eukaryota</taxon>
        <taxon>Fungi</taxon>
        <taxon>Dikarya</taxon>
        <taxon>Basidiomycota</taxon>
        <taxon>Agaricomycotina</taxon>
        <taxon>Agaricomycetes</taxon>
        <taxon>Polyporales</taxon>
        <taxon>Phanerochaetaceae</taxon>
        <taxon>Phanerochaete</taxon>
    </lineage>
</organism>
<protein>
    <recommendedName>
        <fullName evidence="3">F-box domain-containing protein</fullName>
    </recommendedName>
</protein>
<accession>A0A9P3G634</accession>
<dbReference type="Proteomes" id="UP000703269">
    <property type="component" value="Unassembled WGS sequence"/>
</dbReference>
<dbReference type="Gene3D" id="3.80.10.10">
    <property type="entry name" value="Ribonuclease Inhibitor"/>
    <property type="match status" value="1"/>
</dbReference>
<dbReference type="OrthoDB" id="2447803at2759"/>
<proteinExistence type="predicted"/>
<evidence type="ECO:0000313" key="1">
    <source>
        <dbReference type="EMBL" id="GJE88230.1"/>
    </source>
</evidence>
<dbReference type="InterPro" id="IPR032675">
    <property type="entry name" value="LRR_dom_sf"/>
</dbReference>
<reference evidence="1 2" key="1">
    <citation type="submission" date="2021-08" db="EMBL/GenBank/DDBJ databases">
        <title>Draft Genome Sequence of Phanerochaete sordida strain YK-624.</title>
        <authorList>
            <person name="Mori T."/>
            <person name="Dohra H."/>
            <person name="Suzuki T."/>
            <person name="Kawagishi H."/>
            <person name="Hirai H."/>
        </authorList>
    </citation>
    <scope>NUCLEOTIDE SEQUENCE [LARGE SCALE GENOMIC DNA]</scope>
    <source>
        <strain evidence="1 2">YK-624</strain>
    </source>
</reference>
<comment type="caution">
    <text evidence="1">The sequence shown here is derived from an EMBL/GenBank/DDBJ whole genome shotgun (WGS) entry which is preliminary data.</text>
</comment>
<name>A0A9P3G634_9APHY</name>
<dbReference type="AlphaFoldDB" id="A0A9P3G634"/>
<evidence type="ECO:0008006" key="3">
    <source>
        <dbReference type="Google" id="ProtNLM"/>
    </source>
</evidence>